<dbReference type="EMBL" id="CP070369">
    <property type="protein sequence ID" value="QRZ14369.1"/>
    <property type="molecule type" value="Genomic_DNA"/>
</dbReference>
<protein>
    <submittedName>
        <fullName evidence="1">Enoyl-CoA hydratase/isomerase family protein</fullName>
    </submittedName>
</protein>
<dbReference type="RefSeq" id="WP_205295346.1">
    <property type="nucleotide sequence ID" value="NZ_CP070369.1"/>
</dbReference>
<dbReference type="PANTHER" id="PTHR43612">
    <property type="entry name" value="TRIFUNCTIONAL ENZYME SUBUNIT ALPHA"/>
    <property type="match status" value="1"/>
</dbReference>
<keyword evidence="2" id="KW-1185">Reference proteome</keyword>
<dbReference type="Gene3D" id="3.90.226.10">
    <property type="entry name" value="2-enoyl-CoA Hydratase, Chain A, domain 1"/>
    <property type="match status" value="1"/>
</dbReference>
<dbReference type="InterPro" id="IPR050136">
    <property type="entry name" value="FA_oxidation_alpha_subunit"/>
</dbReference>
<dbReference type="InterPro" id="IPR001753">
    <property type="entry name" value="Enoyl-CoA_hydra/iso"/>
</dbReference>
<dbReference type="Proteomes" id="UP000663629">
    <property type="component" value="Plasmid p1"/>
</dbReference>
<gene>
    <name evidence="1" type="ORF">JWJ88_12845</name>
</gene>
<evidence type="ECO:0000313" key="1">
    <source>
        <dbReference type="EMBL" id="QRZ14369.1"/>
    </source>
</evidence>
<name>A0ABX7JL36_9RHOB</name>
<reference evidence="1 2" key="1">
    <citation type="submission" date="2021-02" db="EMBL/GenBank/DDBJ databases">
        <title>Paracoccus methylovroum sp.nov., a new methanol and methylamine utilizing methylotrophic denitrifer.</title>
        <authorList>
            <person name="Timsy T."/>
            <person name="Behrendt U."/>
            <person name="Ulrich A."/>
            <person name="Spanner T."/>
            <person name="Foesel B.U."/>
            <person name="Horn M.A."/>
            <person name="Kolb S."/>
        </authorList>
    </citation>
    <scope>NUCLEOTIDE SEQUENCE [LARGE SCALE GENOMIC DNA]</scope>
    <source>
        <strain evidence="1 2">H4-D09</strain>
        <plasmid evidence="1 2">p1</plasmid>
    </source>
</reference>
<keyword evidence="1" id="KW-0614">Plasmid</keyword>
<dbReference type="PANTHER" id="PTHR43612:SF3">
    <property type="entry name" value="TRIFUNCTIONAL ENZYME SUBUNIT ALPHA, MITOCHONDRIAL"/>
    <property type="match status" value="1"/>
</dbReference>
<dbReference type="SUPFAM" id="SSF52096">
    <property type="entry name" value="ClpP/crotonase"/>
    <property type="match status" value="1"/>
</dbReference>
<accession>A0ABX7JL36</accession>
<sequence>MLKTDITEGIATVSIDQDGQRMNLLSTALAVALDGEFARLSADPAVIGIILTSGKATFVAGADLTEVTQLIERREVAELAVLGQQIRRMETCGKPVVAALPGTALGGGLELALGCHYRIAADAPGAVYGLPEVGLGLLPGAGGTQRLPRIVGLEPALRMLTDGKPIAADQAKAIGLIDDVVTTEGLMSAARAVLAEGRVPAQQPWDMRGFRMPGTPVSSIEAFTAFLMANAAATAHAGHFQPAAGTILSAVFEGIRLPIERALAVEAGYFAKLAATHAARGLTEARFFLRQRIAKRGPNVTAVDNPELTAIAAKVTQAMQQEAARIAAEGQGANVVRNAAIRAGLPPLVPPAQPAAQVPDGEPGDAAMLDRIAHRLLDAGAAAVADVPDADLAALASIDLAGYPEWTGGPALWRATAVH</sequence>
<proteinExistence type="predicted"/>
<evidence type="ECO:0000313" key="2">
    <source>
        <dbReference type="Proteomes" id="UP000663629"/>
    </source>
</evidence>
<organism evidence="1 2">
    <name type="scientific">Paracoccus methylovorus</name>
    <dbReference type="NCBI Taxonomy" id="2812658"/>
    <lineage>
        <taxon>Bacteria</taxon>
        <taxon>Pseudomonadati</taxon>
        <taxon>Pseudomonadota</taxon>
        <taxon>Alphaproteobacteria</taxon>
        <taxon>Rhodobacterales</taxon>
        <taxon>Paracoccaceae</taxon>
        <taxon>Paracoccus</taxon>
    </lineage>
</organism>
<geneLocation type="plasmid" evidence="1 2">
    <name>p1</name>
</geneLocation>
<dbReference type="Pfam" id="PF00378">
    <property type="entry name" value="ECH_1"/>
    <property type="match status" value="1"/>
</dbReference>
<dbReference type="InterPro" id="IPR029045">
    <property type="entry name" value="ClpP/crotonase-like_dom_sf"/>
</dbReference>
<dbReference type="CDD" id="cd06558">
    <property type="entry name" value="crotonase-like"/>
    <property type="match status" value="1"/>
</dbReference>